<sequence length="75" mass="8709">MVIRAFWKFPQAIFERFDRDRGDKIVAKESEGCTGQSKIFALSPEVLDLLVSKFDKAGRKNKAMEYIVESFRCFL</sequence>
<dbReference type="PANTHER" id="PTHR46824">
    <property type="entry name" value="CALCIUM-BINDING PROTEIN CML48-RELATED"/>
    <property type="match status" value="1"/>
</dbReference>
<evidence type="ECO:0000313" key="1">
    <source>
        <dbReference type="EMBL" id="KCW47831.1"/>
    </source>
</evidence>
<dbReference type="PANTHER" id="PTHR46824:SF1">
    <property type="entry name" value="CALCIUM-BINDING PROTEIN CML49-RELATED"/>
    <property type="match status" value="1"/>
</dbReference>
<dbReference type="AlphaFoldDB" id="A0A059A2A6"/>
<dbReference type="InterPro" id="IPR044590">
    <property type="entry name" value="CML48/49/50"/>
</dbReference>
<proteinExistence type="predicted"/>
<dbReference type="Gramene" id="KCW47831">
    <property type="protein sequence ID" value="KCW47831"/>
    <property type="gene ID" value="EUGRSUZ_K01570"/>
</dbReference>
<gene>
    <name evidence="1" type="ORF">EUGRSUZ_K01570</name>
</gene>
<name>A0A059A2A6_EUCGR</name>
<evidence type="ECO:0008006" key="2">
    <source>
        <dbReference type="Google" id="ProtNLM"/>
    </source>
</evidence>
<protein>
    <recommendedName>
        <fullName evidence="2">EF-hand domain-containing protein</fullName>
    </recommendedName>
</protein>
<dbReference type="EMBL" id="KK198763">
    <property type="protein sequence ID" value="KCW47831.1"/>
    <property type="molecule type" value="Genomic_DNA"/>
</dbReference>
<dbReference type="STRING" id="71139.A0A059A2A6"/>
<organism evidence="1">
    <name type="scientific">Eucalyptus grandis</name>
    <name type="common">Flooded gum</name>
    <dbReference type="NCBI Taxonomy" id="71139"/>
    <lineage>
        <taxon>Eukaryota</taxon>
        <taxon>Viridiplantae</taxon>
        <taxon>Streptophyta</taxon>
        <taxon>Embryophyta</taxon>
        <taxon>Tracheophyta</taxon>
        <taxon>Spermatophyta</taxon>
        <taxon>Magnoliopsida</taxon>
        <taxon>eudicotyledons</taxon>
        <taxon>Gunneridae</taxon>
        <taxon>Pentapetalae</taxon>
        <taxon>rosids</taxon>
        <taxon>malvids</taxon>
        <taxon>Myrtales</taxon>
        <taxon>Myrtaceae</taxon>
        <taxon>Myrtoideae</taxon>
        <taxon>Eucalypteae</taxon>
        <taxon>Eucalyptus</taxon>
    </lineage>
</organism>
<accession>A0A059A2A6</accession>
<dbReference type="InParanoid" id="A0A059A2A6"/>
<reference evidence="1" key="1">
    <citation type="submission" date="2013-07" db="EMBL/GenBank/DDBJ databases">
        <title>The genome of Eucalyptus grandis.</title>
        <authorList>
            <person name="Schmutz J."/>
            <person name="Hayes R."/>
            <person name="Myburg A."/>
            <person name="Tuskan G."/>
            <person name="Grattapaglia D."/>
            <person name="Rokhsar D.S."/>
        </authorList>
    </citation>
    <scope>NUCLEOTIDE SEQUENCE</scope>
    <source>
        <tissue evidence="1">Leaf extractions</tissue>
    </source>
</reference>